<proteinExistence type="predicted"/>
<feature type="compositionally biased region" description="Polar residues" evidence="1">
    <location>
        <begin position="166"/>
        <end position="181"/>
    </location>
</feature>
<feature type="compositionally biased region" description="Polar residues" evidence="1">
    <location>
        <begin position="195"/>
        <end position="207"/>
    </location>
</feature>
<feature type="compositionally biased region" description="Low complexity" evidence="1">
    <location>
        <begin position="77"/>
        <end position="88"/>
    </location>
</feature>
<comment type="caution">
    <text evidence="5">The sequence shown here is derived from an EMBL/GenBank/DDBJ whole genome shotgun (WGS) entry which is preliminary data.</text>
</comment>
<dbReference type="Proteomes" id="UP000663851">
    <property type="component" value="Unassembled WGS sequence"/>
</dbReference>
<organism evidence="5 10">
    <name type="scientific">Rotaria socialis</name>
    <dbReference type="NCBI Taxonomy" id="392032"/>
    <lineage>
        <taxon>Eukaryota</taxon>
        <taxon>Metazoa</taxon>
        <taxon>Spiralia</taxon>
        <taxon>Gnathifera</taxon>
        <taxon>Rotifera</taxon>
        <taxon>Eurotatoria</taxon>
        <taxon>Bdelloidea</taxon>
        <taxon>Philodinida</taxon>
        <taxon>Philodinidae</taxon>
        <taxon>Rotaria</taxon>
    </lineage>
</organism>
<name>A0A820JR26_9BILA</name>
<gene>
    <name evidence="3" type="ORF">FME351_LOCUS6537</name>
    <name evidence="5" type="ORF">HFQ381_LOCUS15320</name>
    <name evidence="4" type="ORF">KIK155_LOCUS23831</name>
    <name evidence="9" type="ORF">QYT958_LOCUS25295</name>
    <name evidence="2" type="ORF">TIS948_LOCUS13251</name>
    <name evidence="8" type="ORF">TOA249_LOCUS15639</name>
    <name evidence="7" type="ORF">TSG867_LOCUS17249</name>
    <name evidence="6" type="ORF">UJA718_LOCUS21865</name>
</gene>
<evidence type="ECO:0000313" key="5">
    <source>
        <dbReference type="EMBL" id="CAF4328931.1"/>
    </source>
</evidence>
<feature type="region of interest" description="Disordered" evidence="1">
    <location>
        <begin position="76"/>
        <end position="115"/>
    </location>
</feature>
<dbReference type="Proteomes" id="UP000663825">
    <property type="component" value="Unassembled WGS sequence"/>
</dbReference>
<evidence type="ECO:0000313" key="11">
    <source>
        <dbReference type="Proteomes" id="UP000663873"/>
    </source>
</evidence>
<evidence type="ECO:0000313" key="8">
    <source>
        <dbReference type="EMBL" id="CAF4677298.1"/>
    </source>
</evidence>
<dbReference type="EMBL" id="CAJNYU010000551">
    <property type="protein sequence ID" value="CAF3373165.1"/>
    <property type="molecule type" value="Genomic_DNA"/>
</dbReference>
<evidence type="ECO:0000313" key="3">
    <source>
        <dbReference type="EMBL" id="CAF3373165.1"/>
    </source>
</evidence>
<evidence type="ECO:0000313" key="9">
    <source>
        <dbReference type="EMBL" id="CAF4824927.1"/>
    </source>
</evidence>
<dbReference type="OrthoDB" id="10052406at2759"/>
<evidence type="ECO:0000313" key="7">
    <source>
        <dbReference type="EMBL" id="CAF4454302.1"/>
    </source>
</evidence>
<dbReference type="EMBL" id="CAJOBS010001026">
    <property type="protein sequence ID" value="CAF4677298.1"/>
    <property type="molecule type" value="Genomic_DNA"/>
</dbReference>
<protein>
    <submittedName>
        <fullName evidence="5">Uncharacterized protein</fullName>
    </submittedName>
</protein>
<dbReference type="EMBL" id="CAJOBQ010001093">
    <property type="protein sequence ID" value="CAF4454302.1"/>
    <property type="molecule type" value="Genomic_DNA"/>
</dbReference>
<evidence type="ECO:0000313" key="10">
    <source>
        <dbReference type="Proteomes" id="UP000663851"/>
    </source>
</evidence>
<dbReference type="AlphaFoldDB" id="A0A820JR26"/>
<feature type="region of interest" description="Disordered" evidence="1">
    <location>
        <begin position="130"/>
        <end position="213"/>
    </location>
</feature>
<dbReference type="Proteomes" id="UP000663848">
    <property type="component" value="Unassembled WGS sequence"/>
</dbReference>
<dbReference type="Proteomes" id="UP000663869">
    <property type="component" value="Unassembled WGS sequence"/>
</dbReference>
<dbReference type="Proteomes" id="UP000663862">
    <property type="component" value="Unassembled WGS sequence"/>
</dbReference>
<reference evidence="5" key="1">
    <citation type="submission" date="2021-02" db="EMBL/GenBank/DDBJ databases">
        <authorList>
            <person name="Nowell W R."/>
        </authorList>
    </citation>
    <scope>NUCLEOTIDE SEQUENCE</scope>
</reference>
<dbReference type="EMBL" id="CAJOBP010004367">
    <property type="protein sequence ID" value="CAF4438101.1"/>
    <property type="molecule type" value="Genomic_DNA"/>
</dbReference>
<evidence type="ECO:0000313" key="2">
    <source>
        <dbReference type="EMBL" id="CAF3213397.1"/>
    </source>
</evidence>
<dbReference type="EMBL" id="CAJOBR010005658">
    <property type="protein sequence ID" value="CAF4824927.1"/>
    <property type="molecule type" value="Genomic_DNA"/>
</dbReference>
<dbReference type="EMBL" id="CAJNXB010002053">
    <property type="protein sequence ID" value="CAF3213397.1"/>
    <property type="molecule type" value="Genomic_DNA"/>
</dbReference>
<dbReference type="EMBL" id="CAJNYV010004238">
    <property type="protein sequence ID" value="CAF3657552.1"/>
    <property type="molecule type" value="Genomic_DNA"/>
</dbReference>
<feature type="compositionally biased region" description="Polar residues" evidence="1">
    <location>
        <begin position="130"/>
        <end position="141"/>
    </location>
</feature>
<evidence type="ECO:0000256" key="1">
    <source>
        <dbReference type="SAM" id="MobiDB-lite"/>
    </source>
</evidence>
<accession>A0A820JR26</accession>
<dbReference type="Proteomes" id="UP000663865">
    <property type="component" value="Unassembled WGS sequence"/>
</dbReference>
<dbReference type="Proteomes" id="UP000663873">
    <property type="component" value="Unassembled WGS sequence"/>
</dbReference>
<sequence length="270" mass="30094">MNSSSTINCCCCLICSIMSSLSNINCCPQHLSLLNRSSPSRLSAPIVYMMSPAVNDWSNLECHCRSRCSKLKRCHKSCSSSSSTSSKPGRPRKKQAVAEPSTDTIENNDVLLSPTKEQHESLYMESLEKSTAYQQRGTNHLRTPLSPLFPSHSLINTEMNSRKSNKSSQYNMRSSTPITTRSKQRNSDEAESPMEYQSNQQQINAQPPSSPVYSPRIILSRTVHVKEEGEELFLDNPQITINMAQAIEQMLAPTDLQPKIVLQRVSVGGL</sequence>
<dbReference type="Proteomes" id="UP000663838">
    <property type="component" value="Unassembled WGS sequence"/>
</dbReference>
<keyword evidence="11" id="KW-1185">Reference proteome</keyword>
<dbReference type="EMBL" id="CAJOBO010001036">
    <property type="protein sequence ID" value="CAF4328931.1"/>
    <property type="molecule type" value="Genomic_DNA"/>
</dbReference>
<evidence type="ECO:0000313" key="4">
    <source>
        <dbReference type="EMBL" id="CAF3657552.1"/>
    </source>
</evidence>
<evidence type="ECO:0000313" key="6">
    <source>
        <dbReference type="EMBL" id="CAF4438101.1"/>
    </source>
</evidence>